<dbReference type="EMBL" id="WHJC01000653">
    <property type="protein sequence ID" value="MPQ45360.1"/>
    <property type="molecule type" value="Genomic_DNA"/>
</dbReference>
<gene>
    <name evidence="3" type="ORF">GBZ86_16760</name>
</gene>
<evidence type="ECO:0000313" key="4">
    <source>
        <dbReference type="Proteomes" id="UP000430345"/>
    </source>
</evidence>
<dbReference type="InterPro" id="IPR011496">
    <property type="entry name" value="O-GlcNAcase_cat"/>
</dbReference>
<evidence type="ECO:0000256" key="1">
    <source>
        <dbReference type="PROSITE-ProRule" id="PRU01353"/>
    </source>
</evidence>
<evidence type="ECO:0000313" key="3">
    <source>
        <dbReference type="EMBL" id="MPQ45360.1"/>
    </source>
</evidence>
<dbReference type="RefSeq" id="WP_152892531.1">
    <property type="nucleotide sequence ID" value="NZ_WHJC01000653.1"/>
</dbReference>
<comment type="similarity">
    <text evidence="1">Belongs to the glycosyl hydrolase 84 family.</text>
</comment>
<protein>
    <recommendedName>
        <fullName evidence="2">GH84 domain-containing protein</fullName>
    </recommendedName>
</protein>
<reference evidence="3 4" key="1">
    <citation type="submission" date="2019-10" db="EMBL/GenBank/DDBJ databases">
        <title>The Genome Sequence of Clostridium tarantellae Isolated from Fish Brain.</title>
        <authorList>
            <person name="Bano L."/>
            <person name="Kiel M."/>
            <person name="Sales G."/>
            <person name="Doxey A.C."/>
            <person name="Mansfield M.J."/>
            <person name="Schiavone M."/>
            <person name="Rossetto O."/>
            <person name="Pirazzini M."/>
            <person name="Dobrindt U."/>
            <person name="Montecucco C."/>
        </authorList>
    </citation>
    <scope>NUCLEOTIDE SEQUENCE [LARGE SCALE GENOMIC DNA]</scope>
    <source>
        <strain evidence="3 4">DSM 3997</strain>
    </source>
</reference>
<name>A0A6I1MRM3_9CLOT</name>
<dbReference type="Pfam" id="PF07555">
    <property type="entry name" value="NAGidase"/>
    <property type="match status" value="1"/>
</dbReference>
<sequence>MEWRGVVEGFYGNPWTHKD</sequence>
<comment type="caution">
    <text evidence="3">The sequence shown here is derived from an EMBL/GenBank/DDBJ whole genome shotgun (WGS) entry which is preliminary data.</text>
</comment>
<feature type="domain" description="GH84" evidence="2">
    <location>
        <begin position="2"/>
        <end position="19"/>
    </location>
</feature>
<keyword evidence="4" id="KW-1185">Reference proteome</keyword>
<dbReference type="PROSITE" id="PS52009">
    <property type="entry name" value="GH84"/>
    <property type="match status" value="1"/>
</dbReference>
<dbReference type="Gene3D" id="3.20.20.80">
    <property type="entry name" value="Glycosidases"/>
    <property type="match status" value="1"/>
</dbReference>
<accession>A0A6I1MRM3</accession>
<evidence type="ECO:0000259" key="2">
    <source>
        <dbReference type="PROSITE" id="PS52009"/>
    </source>
</evidence>
<dbReference type="InterPro" id="IPR017853">
    <property type="entry name" value="GH"/>
</dbReference>
<feature type="non-terminal residue" evidence="3">
    <location>
        <position position="19"/>
    </location>
</feature>
<comment type="caution">
    <text evidence="1">Lacks conserved residue(s) required for the propagation of feature annotation.</text>
</comment>
<dbReference type="AlphaFoldDB" id="A0A6I1MRM3"/>
<organism evidence="3 4">
    <name type="scientific">Clostridium tarantellae</name>
    <dbReference type="NCBI Taxonomy" id="39493"/>
    <lineage>
        <taxon>Bacteria</taxon>
        <taxon>Bacillati</taxon>
        <taxon>Bacillota</taxon>
        <taxon>Clostridia</taxon>
        <taxon>Eubacteriales</taxon>
        <taxon>Clostridiaceae</taxon>
        <taxon>Clostridium</taxon>
    </lineage>
</organism>
<dbReference type="Proteomes" id="UP000430345">
    <property type="component" value="Unassembled WGS sequence"/>
</dbReference>
<dbReference type="SUPFAM" id="SSF51445">
    <property type="entry name" value="(Trans)glycosidases"/>
    <property type="match status" value="1"/>
</dbReference>
<proteinExistence type="inferred from homology"/>